<accession>A0A0N4UL38</accession>
<keyword evidence="2" id="KW-0479">Metal-binding</keyword>
<protein>
    <submittedName>
        <fullName evidence="9">Cytochrome b5 heme-binding domain-containing protein</fullName>
    </submittedName>
</protein>
<dbReference type="SUPFAM" id="SSF55856">
    <property type="entry name" value="Cytochrome b5-like heme/steroid binding domain"/>
    <property type="match status" value="1"/>
</dbReference>
<evidence type="ECO:0000256" key="2">
    <source>
        <dbReference type="ARBA" id="ARBA00022723"/>
    </source>
</evidence>
<dbReference type="PROSITE" id="PS50255">
    <property type="entry name" value="CYTOCHROME_B5_2"/>
    <property type="match status" value="1"/>
</dbReference>
<dbReference type="InterPro" id="IPR036400">
    <property type="entry name" value="Cyt_B5-like_heme/steroid_sf"/>
</dbReference>
<dbReference type="GO" id="GO:0020037">
    <property type="term" value="F:heme binding"/>
    <property type="evidence" value="ECO:0007669"/>
    <property type="project" value="TreeGrafter"/>
</dbReference>
<dbReference type="EMBL" id="UYYG01000062">
    <property type="protein sequence ID" value="VDN52493.1"/>
    <property type="molecule type" value="Genomic_DNA"/>
</dbReference>
<feature type="domain" description="Cytochrome b5 heme-binding" evidence="5">
    <location>
        <begin position="14"/>
        <end position="93"/>
    </location>
</feature>
<dbReference type="Pfam" id="PF00173">
    <property type="entry name" value="Cyt-b5"/>
    <property type="match status" value="1"/>
</dbReference>
<dbReference type="Proteomes" id="UP000038040">
    <property type="component" value="Unplaced"/>
</dbReference>
<comment type="similarity">
    <text evidence="4">Belongs to the cytochrome b5 family.</text>
</comment>
<gene>
    <name evidence="6" type="ORF">DME_LOCUS2466</name>
</gene>
<dbReference type="GO" id="GO:0016020">
    <property type="term" value="C:membrane"/>
    <property type="evidence" value="ECO:0007669"/>
    <property type="project" value="TreeGrafter"/>
</dbReference>
<proteinExistence type="inferred from homology"/>
<sequence length="94" mass="10777">MAQNQLKNLECLKDSVYTRDEVERHAKHDDLWVIYNRKVYNMTPFYPFHPGGDAMLKKAGKDVTVVLHTIPAHATAFATIEKRLGENCIGTIKY</sequence>
<dbReference type="SMART" id="SM01117">
    <property type="entry name" value="Cyt-b5"/>
    <property type="match status" value="1"/>
</dbReference>
<dbReference type="Proteomes" id="UP000274756">
    <property type="component" value="Unassembled WGS sequence"/>
</dbReference>
<dbReference type="GO" id="GO:0046872">
    <property type="term" value="F:metal ion binding"/>
    <property type="evidence" value="ECO:0007669"/>
    <property type="project" value="UniProtKB-KW"/>
</dbReference>
<dbReference type="InterPro" id="IPR001199">
    <property type="entry name" value="Cyt_B5-like_heme/steroid-bd"/>
</dbReference>
<organism evidence="7 9">
    <name type="scientific">Dracunculus medinensis</name>
    <name type="common">Guinea worm</name>
    <dbReference type="NCBI Taxonomy" id="318479"/>
    <lineage>
        <taxon>Eukaryota</taxon>
        <taxon>Metazoa</taxon>
        <taxon>Ecdysozoa</taxon>
        <taxon>Nematoda</taxon>
        <taxon>Chromadorea</taxon>
        <taxon>Rhabditida</taxon>
        <taxon>Spirurina</taxon>
        <taxon>Dracunculoidea</taxon>
        <taxon>Dracunculidae</taxon>
        <taxon>Dracunculus</taxon>
    </lineage>
</organism>
<dbReference type="Gene3D" id="3.10.120.10">
    <property type="entry name" value="Cytochrome b5-like heme/steroid binding domain"/>
    <property type="match status" value="1"/>
</dbReference>
<keyword evidence="8" id="KW-1185">Reference proteome</keyword>
<evidence type="ECO:0000313" key="8">
    <source>
        <dbReference type="Proteomes" id="UP000274756"/>
    </source>
</evidence>
<evidence type="ECO:0000256" key="3">
    <source>
        <dbReference type="ARBA" id="ARBA00023004"/>
    </source>
</evidence>
<reference evidence="9" key="1">
    <citation type="submission" date="2017-02" db="UniProtKB">
        <authorList>
            <consortium name="WormBaseParasite"/>
        </authorList>
    </citation>
    <scope>IDENTIFICATION</scope>
</reference>
<keyword evidence="1" id="KW-0349">Heme</keyword>
<evidence type="ECO:0000256" key="4">
    <source>
        <dbReference type="ARBA" id="ARBA00038168"/>
    </source>
</evidence>
<evidence type="ECO:0000256" key="1">
    <source>
        <dbReference type="ARBA" id="ARBA00022617"/>
    </source>
</evidence>
<evidence type="ECO:0000313" key="7">
    <source>
        <dbReference type="Proteomes" id="UP000038040"/>
    </source>
</evidence>
<reference evidence="6 8" key="2">
    <citation type="submission" date="2018-11" db="EMBL/GenBank/DDBJ databases">
        <authorList>
            <consortium name="Pathogen Informatics"/>
        </authorList>
    </citation>
    <scope>NUCLEOTIDE SEQUENCE [LARGE SCALE GENOMIC DNA]</scope>
</reference>
<evidence type="ECO:0000313" key="9">
    <source>
        <dbReference type="WBParaSite" id="DME_0000849101-mRNA-1"/>
    </source>
</evidence>
<keyword evidence="3" id="KW-0408">Iron</keyword>
<dbReference type="WBParaSite" id="DME_0000849101-mRNA-1">
    <property type="protein sequence ID" value="DME_0000849101-mRNA-1"/>
    <property type="gene ID" value="DME_0000849101"/>
</dbReference>
<dbReference type="InterPro" id="IPR050668">
    <property type="entry name" value="Cytochrome_b5"/>
</dbReference>
<dbReference type="OrthoDB" id="260519at2759"/>
<name>A0A0N4UL38_DRAME</name>
<dbReference type="PANTHER" id="PTHR19359">
    <property type="entry name" value="CYTOCHROME B5"/>
    <property type="match status" value="1"/>
</dbReference>
<evidence type="ECO:0000259" key="5">
    <source>
        <dbReference type="PROSITE" id="PS50255"/>
    </source>
</evidence>
<dbReference type="AlphaFoldDB" id="A0A0N4UL38"/>
<evidence type="ECO:0000313" key="6">
    <source>
        <dbReference type="EMBL" id="VDN52493.1"/>
    </source>
</evidence>
<dbReference type="PANTHER" id="PTHR19359:SF95">
    <property type="entry name" value="CYTOCHROME B5 TYPE B"/>
    <property type="match status" value="1"/>
</dbReference>
<dbReference type="STRING" id="318479.A0A0N4UL38"/>